<sequence>MHYEMTKTYTIAIYTFLLFLSSCTPKTVKQITLNFHKEGKLNGAVLITKKGKIICDTVLGYKNFDKEIILDQNTSFYLASLSKPITAIGVMLMQQDGLLSYEDKASKYIKHLPIYARNITIRQLLNHTSGIPDYEQTLSSSTHRLNNEDVLSFVQQQPGLKFPSNTQFEYSNSGYIILSEIIEAISKQSYSDYIQEKIFTPLQMQHTFVFTNELLYLPDHAIGYNHKKELDDYNLSTTGDGGIYSTTKDLYKLDQALRNNQLLNKSNSLFIYKLPLLKDGTESSYAFGWFVDKKRAVFHTGGLNGFKNLFWRDLDSNTCIIVLTNQGDAFPVYSYLDEIKEVLCK</sequence>
<proteinExistence type="predicted"/>
<dbReference type="EMBL" id="CP068108">
    <property type="protein sequence ID" value="QQU01486.1"/>
    <property type="molecule type" value="Genomic_DNA"/>
</dbReference>
<organism evidence="2 3">
    <name type="scientific">Myroides odoratus</name>
    <name type="common">Flavobacterium odoratum</name>
    <dbReference type="NCBI Taxonomy" id="256"/>
    <lineage>
        <taxon>Bacteria</taxon>
        <taxon>Pseudomonadati</taxon>
        <taxon>Bacteroidota</taxon>
        <taxon>Flavobacteriia</taxon>
        <taxon>Flavobacteriales</taxon>
        <taxon>Flavobacteriaceae</taxon>
        <taxon>Myroides</taxon>
    </lineage>
</organism>
<dbReference type="InterPro" id="IPR050491">
    <property type="entry name" value="AmpC-like"/>
</dbReference>
<evidence type="ECO:0000313" key="3">
    <source>
        <dbReference type="Proteomes" id="UP000596202"/>
    </source>
</evidence>
<dbReference type="InterPro" id="IPR012338">
    <property type="entry name" value="Beta-lactam/transpept-like"/>
</dbReference>
<dbReference type="AlphaFoldDB" id="A0A9Q7E963"/>
<dbReference type="Gene3D" id="3.40.710.10">
    <property type="entry name" value="DD-peptidase/beta-lactamase superfamily"/>
    <property type="match status" value="1"/>
</dbReference>
<feature type="domain" description="Beta-lactamase-related" evidence="1">
    <location>
        <begin position="41"/>
        <end position="328"/>
    </location>
</feature>
<dbReference type="PANTHER" id="PTHR46825">
    <property type="entry name" value="D-ALANYL-D-ALANINE-CARBOXYPEPTIDASE/ENDOPEPTIDASE AMPH"/>
    <property type="match status" value="1"/>
</dbReference>
<dbReference type="SUPFAM" id="SSF56601">
    <property type="entry name" value="beta-lactamase/transpeptidase-like"/>
    <property type="match status" value="1"/>
</dbReference>
<dbReference type="OrthoDB" id="9793489at2"/>
<evidence type="ECO:0000313" key="2">
    <source>
        <dbReference type="EMBL" id="QQU01486.1"/>
    </source>
</evidence>
<dbReference type="PROSITE" id="PS51257">
    <property type="entry name" value="PROKAR_LIPOPROTEIN"/>
    <property type="match status" value="1"/>
</dbReference>
<name>A0A9Q7E963_MYROD</name>
<dbReference type="PANTHER" id="PTHR46825:SF9">
    <property type="entry name" value="BETA-LACTAMASE-RELATED DOMAIN-CONTAINING PROTEIN"/>
    <property type="match status" value="1"/>
</dbReference>
<gene>
    <name evidence="2" type="ORF">I6I88_07015</name>
</gene>
<dbReference type="Proteomes" id="UP000596202">
    <property type="component" value="Chromosome"/>
</dbReference>
<evidence type="ECO:0000259" key="1">
    <source>
        <dbReference type="Pfam" id="PF00144"/>
    </source>
</evidence>
<accession>A0A9Q7E963</accession>
<dbReference type="Pfam" id="PF00144">
    <property type="entry name" value="Beta-lactamase"/>
    <property type="match status" value="1"/>
</dbReference>
<reference evidence="2 3" key="1">
    <citation type="submission" date="2021-01" db="EMBL/GenBank/DDBJ databases">
        <title>FDA dAtabase for Regulatory Grade micrObial Sequences (FDA-ARGOS): Supporting development and validation of Infectious Disease Dx tests.</title>
        <authorList>
            <person name="Sproer C."/>
            <person name="Gronow S."/>
            <person name="Severitt S."/>
            <person name="Schroder I."/>
            <person name="Tallon L."/>
            <person name="Sadzewicz L."/>
            <person name="Zhao X."/>
            <person name="Boylan J."/>
            <person name="Ott S."/>
            <person name="Bowen H."/>
            <person name="Vavikolanu K."/>
            <person name="Mehta A."/>
            <person name="Aluvathingal J."/>
            <person name="Nadendla S."/>
            <person name="Lowell S."/>
            <person name="Myers T."/>
            <person name="Yan Y."/>
            <person name="Sichtig H."/>
        </authorList>
    </citation>
    <scope>NUCLEOTIDE SEQUENCE [LARGE SCALE GENOMIC DNA]</scope>
    <source>
        <strain evidence="2 3">FDAARGOS_1131</strain>
    </source>
</reference>
<protein>
    <submittedName>
        <fullName evidence="2">Beta-lactamase family protein</fullName>
    </submittedName>
</protein>
<dbReference type="InterPro" id="IPR001466">
    <property type="entry name" value="Beta-lactam-related"/>
</dbReference>